<organism evidence="6 7">
    <name type="scientific">Amycolatopsis mongoliensis</name>
    <dbReference type="NCBI Taxonomy" id="715475"/>
    <lineage>
        <taxon>Bacteria</taxon>
        <taxon>Bacillati</taxon>
        <taxon>Actinomycetota</taxon>
        <taxon>Actinomycetes</taxon>
        <taxon>Pseudonocardiales</taxon>
        <taxon>Pseudonocardiaceae</taxon>
        <taxon>Amycolatopsis</taxon>
    </lineage>
</organism>
<dbReference type="GO" id="GO:0003700">
    <property type="term" value="F:DNA-binding transcription factor activity"/>
    <property type="evidence" value="ECO:0007669"/>
    <property type="project" value="TreeGrafter"/>
</dbReference>
<dbReference type="AlphaFoldDB" id="A0A9Y2NCG4"/>
<dbReference type="PROSITE" id="PS50977">
    <property type="entry name" value="HTH_TETR_2"/>
    <property type="match status" value="1"/>
</dbReference>
<dbReference type="InterPro" id="IPR001647">
    <property type="entry name" value="HTH_TetR"/>
</dbReference>
<evidence type="ECO:0000256" key="2">
    <source>
        <dbReference type="ARBA" id="ARBA00023125"/>
    </source>
</evidence>
<evidence type="ECO:0000259" key="5">
    <source>
        <dbReference type="PROSITE" id="PS50977"/>
    </source>
</evidence>
<keyword evidence="7" id="KW-1185">Reference proteome</keyword>
<evidence type="ECO:0000313" key="7">
    <source>
        <dbReference type="Proteomes" id="UP001239397"/>
    </source>
</evidence>
<dbReference type="Proteomes" id="UP001239397">
    <property type="component" value="Chromosome"/>
</dbReference>
<dbReference type="KEGG" id="amog:QRX60_42415"/>
<name>A0A9Y2NCG4_9PSEU</name>
<dbReference type="InterPro" id="IPR041347">
    <property type="entry name" value="MftR_C"/>
</dbReference>
<keyword evidence="1" id="KW-0805">Transcription regulation</keyword>
<dbReference type="PANTHER" id="PTHR30055:SF238">
    <property type="entry name" value="MYCOFACTOCIN BIOSYNTHESIS TRANSCRIPTIONAL REGULATOR MFTR-RELATED"/>
    <property type="match status" value="1"/>
</dbReference>
<dbReference type="NCBIfam" id="TIGR03968">
    <property type="entry name" value="mycofact_TetR"/>
    <property type="match status" value="1"/>
</dbReference>
<reference evidence="6 7" key="1">
    <citation type="submission" date="2023-06" db="EMBL/GenBank/DDBJ databases">
        <authorList>
            <person name="Oyuntsetseg B."/>
            <person name="Kim S.B."/>
        </authorList>
    </citation>
    <scope>NUCLEOTIDE SEQUENCE [LARGE SCALE GENOMIC DNA]</scope>
    <source>
        <strain evidence="6 7">4-36</strain>
    </source>
</reference>
<dbReference type="InterPro" id="IPR009057">
    <property type="entry name" value="Homeodomain-like_sf"/>
</dbReference>
<accession>A0A9Y2NCG4</accession>
<evidence type="ECO:0000256" key="3">
    <source>
        <dbReference type="ARBA" id="ARBA00023163"/>
    </source>
</evidence>
<dbReference type="PRINTS" id="PR00455">
    <property type="entry name" value="HTHTETR"/>
</dbReference>
<dbReference type="InterPro" id="IPR050109">
    <property type="entry name" value="HTH-type_TetR-like_transc_reg"/>
</dbReference>
<dbReference type="Gene3D" id="1.10.10.60">
    <property type="entry name" value="Homeodomain-like"/>
    <property type="match status" value="1"/>
</dbReference>
<keyword evidence="3" id="KW-0804">Transcription</keyword>
<feature type="domain" description="HTH tetR-type" evidence="5">
    <location>
        <begin position="18"/>
        <end position="78"/>
    </location>
</feature>
<dbReference type="Pfam" id="PF17754">
    <property type="entry name" value="TetR_C_14"/>
    <property type="match status" value="1"/>
</dbReference>
<dbReference type="RefSeq" id="WP_285997108.1">
    <property type="nucleotide sequence ID" value="NZ_CP127295.1"/>
</dbReference>
<protein>
    <submittedName>
        <fullName evidence="6">Mycofactocin system transcriptional regulator</fullName>
    </submittedName>
</protein>
<dbReference type="GO" id="GO:0000976">
    <property type="term" value="F:transcription cis-regulatory region binding"/>
    <property type="evidence" value="ECO:0007669"/>
    <property type="project" value="TreeGrafter"/>
</dbReference>
<proteinExistence type="predicted"/>
<dbReference type="PANTHER" id="PTHR30055">
    <property type="entry name" value="HTH-TYPE TRANSCRIPTIONAL REGULATOR RUTR"/>
    <property type="match status" value="1"/>
</dbReference>
<gene>
    <name evidence="6" type="primary">mftR</name>
    <name evidence="6" type="ORF">QRX60_42415</name>
</gene>
<dbReference type="EMBL" id="CP127295">
    <property type="protein sequence ID" value="WIY00646.1"/>
    <property type="molecule type" value="Genomic_DNA"/>
</dbReference>
<dbReference type="Pfam" id="PF00440">
    <property type="entry name" value="TetR_N"/>
    <property type="match status" value="1"/>
</dbReference>
<evidence type="ECO:0000313" key="6">
    <source>
        <dbReference type="EMBL" id="WIY00646.1"/>
    </source>
</evidence>
<dbReference type="SUPFAM" id="SSF46689">
    <property type="entry name" value="Homeodomain-like"/>
    <property type="match status" value="1"/>
</dbReference>
<dbReference type="Gene3D" id="1.10.357.10">
    <property type="entry name" value="Tetracycline Repressor, domain 2"/>
    <property type="match status" value="1"/>
</dbReference>
<dbReference type="InterPro" id="IPR023851">
    <property type="entry name" value="Tscrpt_reg_TetR-type"/>
</dbReference>
<feature type="DNA-binding region" description="H-T-H motif" evidence="4">
    <location>
        <begin position="41"/>
        <end position="60"/>
    </location>
</feature>
<sequence>MTDDVLARPANRRGRPPGTSARELEVAALRLFGEQGFHETTVDQIAAAAGVSRRTFFRYYDAKADVLWNEFDTEVETIRALLAEMPADLPVLEAVRRAVLEANHYRADDVPELRRRMTLLSTVPDLVASAAVHYDAWERAVSAFVARRSGQPEDSLYPLVVGRAVLAACRAAYDRWSARADADLTVYLDAALRALAAGLTDDVLGMEPDPLPG</sequence>
<keyword evidence="2 4" id="KW-0238">DNA-binding</keyword>
<evidence type="ECO:0000256" key="4">
    <source>
        <dbReference type="PROSITE-ProRule" id="PRU00335"/>
    </source>
</evidence>
<evidence type="ECO:0000256" key="1">
    <source>
        <dbReference type="ARBA" id="ARBA00023015"/>
    </source>
</evidence>